<evidence type="ECO:0000313" key="2">
    <source>
        <dbReference type="Proteomes" id="UP001527866"/>
    </source>
</evidence>
<dbReference type="EMBL" id="JAQFWQ010000035">
    <property type="protein sequence ID" value="MDA2811771.1"/>
    <property type="molecule type" value="Genomic_DNA"/>
</dbReference>
<comment type="caution">
    <text evidence="1">The sequence shown here is derived from an EMBL/GenBank/DDBJ whole genome shotgun (WGS) entry which is preliminary data.</text>
</comment>
<gene>
    <name evidence="1" type="ORF">O4J56_14105</name>
</gene>
<sequence>MIAGKILSPSAVRAWMRGSDFMSTVVEVAVDRVTSLHVPALAVMEALEDLPTRRVEQIRARLDDPVFVCGVLDLSTALVVKGLTARWEGMGMTPAEAHTVLAADGVYAGCPVIVEAGSVKRWRTWLPDTPLDEMP</sequence>
<dbReference type="Proteomes" id="UP001527866">
    <property type="component" value="Unassembled WGS sequence"/>
</dbReference>
<reference evidence="1 2" key="1">
    <citation type="submission" date="2023-01" db="EMBL/GenBank/DDBJ databases">
        <title>Draft genome sequence of Nocardiopsis sp. RSe5-2 isolated from halophytes.</title>
        <authorList>
            <person name="Duangmal K."/>
            <person name="Chantavorakit T."/>
        </authorList>
    </citation>
    <scope>NUCLEOTIDE SEQUENCE [LARGE SCALE GENOMIC DNA]</scope>
    <source>
        <strain evidence="1 2">RSe5-2</strain>
    </source>
</reference>
<organism evidence="1 2">
    <name type="scientific">Nocardiopsis endophytica</name>
    <dbReference type="NCBI Taxonomy" id="3018445"/>
    <lineage>
        <taxon>Bacteria</taxon>
        <taxon>Bacillati</taxon>
        <taxon>Actinomycetota</taxon>
        <taxon>Actinomycetes</taxon>
        <taxon>Streptosporangiales</taxon>
        <taxon>Nocardiopsidaceae</taxon>
        <taxon>Nocardiopsis</taxon>
    </lineage>
</organism>
<protein>
    <submittedName>
        <fullName evidence="1">Uncharacterized protein</fullName>
    </submittedName>
</protein>
<dbReference type="RefSeq" id="WP_270686221.1">
    <property type="nucleotide sequence ID" value="NZ_JAQFWQ010000035.1"/>
</dbReference>
<proteinExistence type="predicted"/>
<evidence type="ECO:0000313" key="1">
    <source>
        <dbReference type="EMBL" id="MDA2811771.1"/>
    </source>
</evidence>
<name>A0ABT4U488_9ACTN</name>
<keyword evidence="2" id="KW-1185">Reference proteome</keyword>
<accession>A0ABT4U488</accession>